<comment type="caution">
    <text evidence="1">The sequence shown here is derived from an EMBL/GenBank/DDBJ whole genome shotgun (WGS) entry which is preliminary data.</text>
</comment>
<evidence type="ECO:0008006" key="3">
    <source>
        <dbReference type="Google" id="ProtNLM"/>
    </source>
</evidence>
<reference evidence="1 2" key="1">
    <citation type="submission" date="2023-03" db="EMBL/GenBank/DDBJ databases">
        <title>Draft assemblies of triclosan tolerant bacteria isolated from returned activated sludge.</title>
        <authorList>
            <person name="Van Hamelsveld S."/>
        </authorList>
    </citation>
    <scope>NUCLEOTIDE SEQUENCE [LARGE SCALE GENOMIC DNA]</scope>
    <source>
        <strain evidence="1 2">GW210010_S58</strain>
    </source>
</reference>
<protein>
    <recommendedName>
        <fullName evidence="3">Phage tail assembly protein</fullName>
    </recommendedName>
</protein>
<evidence type="ECO:0000313" key="2">
    <source>
        <dbReference type="Proteomes" id="UP001216674"/>
    </source>
</evidence>
<accession>A0ABT6ALW9</accession>
<sequence>MAKVKVEKFVDGKHETSFSVPTSVLRVANTLLPESALGSLAGIGLDVREILAATDKGMAYETSIDVREHGISKTVVVSLA</sequence>
<evidence type="ECO:0000313" key="1">
    <source>
        <dbReference type="EMBL" id="MDF3833398.1"/>
    </source>
</evidence>
<dbReference type="Proteomes" id="UP001216674">
    <property type="component" value="Unassembled WGS sequence"/>
</dbReference>
<name>A0ABT6ALW9_9BURK</name>
<organism evidence="1 2">
    <name type="scientific">Cupriavidus basilensis</name>
    <dbReference type="NCBI Taxonomy" id="68895"/>
    <lineage>
        <taxon>Bacteria</taxon>
        <taxon>Pseudomonadati</taxon>
        <taxon>Pseudomonadota</taxon>
        <taxon>Betaproteobacteria</taxon>
        <taxon>Burkholderiales</taxon>
        <taxon>Burkholderiaceae</taxon>
        <taxon>Cupriavidus</taxon>
    </lineage>
</organism>
<keyword evidence="2" id="KW-1185">Reference proteome</keyword>
<dbReference type="EMBL" id="JARJLM010000180">
    <property type="protein sequence ID" value="MDF3833398.1"/>
    <property type="molecule type" value="Genomic_DNA"/>
</dbReference>
<proteinExistence type="predicted"/>
<gene>
    <name evidence="1" type="ORF">P3W85_10610</name>
</gene>
<dbReference type="RefSeq" id="WP_017231261.1">
    <property type="nucleotide sequence ID" value="NZ_JARJLM010000180.1"/>
</dbReference>